<reference evidence="2" key="1">
    <citation type="journal article" date="2019" name="Int. J. Syst. Evol. Microbiol.">
        <title>The Global Catalogue of Microorganisms (GCM) 10K type strain sequencing project: providing services to taxonomists for standard genome sequencing and annotation.</title>
        <authorList>
            <consortium name="The Broad Institute Genomics Platform"/>
            <consortium name="The Broad Institute Genome Sequencing Center for Infectious Disease"/>
            <person name="Wu L."/>
            <person name="Ma J."/>
        </authorList>
    </citation>
    <scope>NUCLEOTIDE SEQUENCE [LARGE SCALE GENOMIC DNA]</scope>
    <source>
        <strain evidence="2">NBRC 101365</strain>
    </source>
</reference>
<accession>A0ABQ6CNP0</accession>
<dbReference type="SUPFAM" id="SSF55811">
    <property type="entry name" value="Nudix"/>
    <property type="match status" value="1"/>
</dbReference>
<dbReference type="Proteomes" id="UP001156882">
    <property type="component" value="Unassembled WGS sequence"/>
</dbReference>
<organism evidence="1 2">
    <name type="scientific">Labrys miyagiensis</name>
    <dbReference type="NCBI Taxonomy" id="346912"/>
    <lineage>
        <taxon>Bacteria</taxon>
        <taxon>Pseudomonadati</taxon>
        <taxon>Pseudomonadota</taxon>
        <taxon>Alphaproteobacteria</taxon>
        <taxon>Hyphomicrobiales</taxon>
        <taxon>Xanthobacteraceae</taxon>
        <taxon>Labrys</taxon>
    </lineage>
</organism>
<dbReference type="Gene3D" id="3.90.79.10">
    <property type="entry name" value="Nucleoside Triphosphate Pyrophosphohydrolase"/>
    <property type="match status" value="1"/>
</dbReference>
<keyword evidence="2" id="KW-1185">Reference proteome</keyword>
<protein>
    <recommendedName>
        <fullName evidence="3">NUDIX hydrolase</fullName>
    </recommendedName>
</protein>
<proteinExistence type="predicted"/>
<dbReference type="RefSeq" id="WP_284314380.1">
    <property type="nucleotide sequence ID" value="NZ_BSPC01000048.1"/>
</dbReference>
<name>A0ABQ6CNP0_9HYPH</name>
<dbReference type="EMBL" id="BSPC01000048">
    <property type="protein sequence ID" value="GLS21334.1"/>
    <property type="molecule type" value="Genomic_DNA"/>
</dbReference>
<comment type="caution">
    <text evidence="1">The sequence shown here is derived from an EMBL/GenBank/DDBJ whole genome shotgun (WGS) entry which is preliminary data.</text>
</comment>
<evidence type="ECO:0000313" key="1">
    <source>
        <dbReference type="EMBL" id="GLS21334.1"/>
    </source>
</evidence>
<sequence length="245" mass="26881">MSEPEIVELDEIDCRFEPRPWVFAEDNREAIAAHWQEVIARKPASFNGKILLLHRWEVSGRRFRGAYLMTDYASFLAWRDFGTPGEPKWNCFAMAALQAADGAFLLGEMAEHTSNAGAIYFAAGTPDPSDLDGDTVNLAGSVTRELEEETGVSPTDVAIASGWTAVFHGPRIAMMKTVRSSLPSTALKARIEGFLAADSEPELSRMHVVRSPGDLIADRMPPFQRAYLLHRLAQAPSEGECLSGA</sequence>
<dbReference type="InterPro" id="IPR015797">
    <property type="entry name" value="NUDIX_hydrolase-like_dom_sf"/>
</dbReference>
<evidence type="ECO:0008006" key="3">
    <source>
        <dbReference type="Google" id="ProtNLM"/>
    </source>
</evidence>
<evidence type="ECO:0000313" key="2">
    <source>
        <dbReference type="Proteomes" id="UP001156882"/>
    </source>
</evidence>
<gene>
    <name evidence="1" type="ORF">GCM10007874_43510</name>
</gene>